<dbReference type="InterPro" id="IPR009579">
    <property type="entry name" value="DUF1192"/>
</dbReference>
<organism evidence="1 2">
    <name type="scientific">Sphingomonas yantingensis</name>
    <dbReference type="NCBI Taxonomy" id="1241761"/>
    <lineage>
        <taxon>Bacteria</taxon>
        <taxon>Pseudomonadati</taxon>
        <taxon>Pseudomonadota</taxon>
        <taxon>Alphaproteobacteria</taxon>
        <taxon>Sphingomonadales</taxon>
        <taxon>Sphingomonadaceae</taxon>
        <taxon>Sphingomonas</taxon>
    </lineage>
</organism>
<protein>
    <submittedName>
        <fullName evidence="1">Uncharacterized small protein (DUF1192 family)</fullName>
    </submittedName>
</protein>
<dbReference type="RefSeq" id="WP_425505935.1">
    <property type="nucleotide sequence ID" value="NZ_JACIJJ010000001.1"/>
</dbReference>
<dbReference type="AlphaFoldDB" id="A0A7W9AN58"/>
<name>A0A7W9AN58_9SPHN</name>
<proteinExistence type="predicted"/>
<comment type="caution">
    <text evidence="1">The sequence shown here is derived from an EMBL/GenBank/DDBJ whole genome shotgun (WGS) entry which is preliminary data.</text>
</comment>
<dbReference type="Proteomes" id="UP000557739">
    <property type="component" value="Unassembled WGS sequence"/>
</dbReference>
<gene>
    <name evidence="1" type="ORF">FHR19_000758</name>
</gene>
<keyword evidence="2" id="KW-1185">Reference proteome</keyword>
<reference evidence="1 2" key="1">
    <citation type="submission" date="2020-08" db="EMBL/GenBank/DDBJ databases">
        <title>Genomic Encyclopedia of Type Strains, Phase IV (KMG-IV): sequencing the most valuable type-strain genomes for metagenomic binning, comparative biology and taxonomic classification.</title>
        <authorList>
            <person name="Goeker M."/>
        </authorList>
    </citation>
    <scope>NUCLEOTIDE SEQUENCE [LARGE SCALE GENOMIC DNA]</scope>
    <source>
        <strain evidence="1 2">DSM 27244</strain>
    </source>
</reference>
<dbReference type="EMBL" id="JACIJJ010000001">
    <property type="protein sequence ID" value="MBB5697433.1"/>
    <property type="molecule type" value="Genomic_DNA"/>
</dbReference>
<evidence type="ECO:0000313" key="1">
    <source>
        <dbReference type="EMBL" id="MBB5697433.1"/>
    </source>
</evidence>
<accession>A0A7W9AN58</accession>
<sequence>MNPALIDIAGHAVNAWGMDADDILPRRSDDPVAMLARQDLDPLSIEELGARIAALEAEISRVKAHRDKAGSHRNSAEALFRR</sequence>
<dbReference type="Pfam" id="PF06698">
    <property type="entry name" value="DUF1192"/>
    <property type="match status" value="1"/>
</dbReference>
<evidence type="ECO:0000313" key="2">
    <source>
        <dbReference type="Proteomes" id="UP000557739"/>
    </source>
</evidence>